<dbReference type="InterPro" id="IPR041657">
    <property type="entry name" value="HTH_17"/>
</dbReference>
<dbReference type="PANTHER" id="PTHR34585:SF22">
    <property type="entry name" value="HELIX-TURN-HELIX DOMAIN-CONTAINING PROTEIN"/>
    <property type="match status" value="1"/>
</dbReference>
<keyword evidence="3" id="KW-1185">Reference proteome</keyword>
<evidence type="ECO:0000313" key="3">
    <source>
        <dbReference type="Proteomes" id="UP000470771"/>
    </source>
</evidence>
<dbReference type="RefSeq" id="WP_160633357.1">
    <property type="nucleotide sequence ID" value="NZ_WWNE01000007.1"/>
</dbReference>
<dbReference type="EMBL" id="WWNE01000007">
    <property type="protein sequence ID" value="NBG66406.1"/>
    <property type="molecule type" value="Genomic_DNA"/>
</dbReference>
<proteinExistence type="predicted"/>
<gene>
    <name evidence="2" type="ORF">GQN54_09780</name>
</gene>
<dbReference type="SUPFAM" id="SSF46955">
    <property type="entry name" value="Putative DNA-binding domain"/>
    <property type="match status" value="1"/>
</dbReference>
<feature type="domain" description="Helix-turn-helix" evidence="1">
    <location>
        <begin position="42"/>
        <end position="86"/>
    </location>
</feature>
<reference evidence="2 3" key="1">
    <citation type="submission" date="2019-12" db="EMBL/GenBank/DDBJ databases">
        <authorList>
            <person name="Zhao J."/>
        </authorList>
    </citation>
    <scope>NUCLEOTIDE SEQUENCE [LARGE SCALE GENOMIC DNA]</scope>
    <source>
        <strain evidence="2 3">S-15</strain>
    </source>
</reference>
<comment type="caution">
    <text evidence="2">The sequence shown here is derived from an EMBL/GenBank/DDBJ whole genome shotgun (WGS) entry which is preliminary data.</text>
</comment>
<dbReference type="Pfam" id="PF12728">
    <property type="entry name" value="HTH_17"/>
    <property type="match status" value="1"/>
</dbReference>
<dbReference type="Proteomes" id="UP000470771">
    <property type="component" value="Unassembled WGS sequence"/>
</dbReference>
<dbReference type="PANTHER" id="PTHR34585">
    <property type="match status" value="1"/>
</dbReference>
<protein>
    <submittedName>
        <fullName evidence="2">Helix-turn-helix domain-containing protein</fullName>
    </submittedName>
</protein>
<name>A0A6N9NI86_9FLAO</name>
<evidence type="ECO:0000259" key="1">
    <source>
        <dbReference type="Pfam" id="PF12728"/>
    </source>
</evidence>
<dbReference type="AlphaFoldDB" id="A0A6N9NI86"/>
<organism evidence="2 3">
    <name type="scientific">Acidiluteibacter ferrifornacis</name>
    <dbReference type="NCBI Taxonomy" id="2692424"/>
    <lineage>
        <taxon>Bacteria</taxon>
        <taxon>Pseudomonadati</taxon>
        <taxon>Bacteroidota</taxon>
        <taxon>Flavobacteriia</taxon>
        <taxon>Flavobacteriales</taxon>
        <taxon>Cryomorphaceae</taxon>
        <taxon>Acidiluteibacter</taxon>
    </lineage>
</organism>
<accession>A0A6N9NI86</accession>
<sequence>MSELIDMILKLSQEIKWIRAYLGQFQKSQLEHFKDAWIDGQDVMMALHISKRTLQTLRDNGTLPYSRINGKFYYKVSDLEKLLESNYSTFKSKSHGNK</sequence>
<evidence type="ECO:0000313" key="2">
    <source>
        <dbReference type="EMBL" id="NBG66406.1"/>
    </source>
</evidence>
<dbReference type="InterPro" id="IPR009061">
    <property type="entry name" value="DNA-bd_dom_put_sf"/>
</dbReference>